<evidence type="ECO:0000256" key="5">
    <source>
        <dbReference type="ARBA" id="ARBA00023242"/>
    </source>
</evidence>
<evidence type="ECO:0000256" key="6">
    <source>
        <dbReference type="SAM" id="MobiDB-lite"/>
    </source>
</evidence>
<organism evidence="8 9">
    <name type="scientific">Glonium stellatum</name>
    <dbReference type="NCBI Taxonomy" id="574774"/>
    <lineage>
        <taxon>Eukaryota</taxon>
        <taxon>Fungi</taxon>
        <taxon>Dikarya</taxon>
        <taxon>Ascomycota</taxon>
        <taxon>Pezizomycotina</taxon>
        <taxon>Dothideomycetes</taxon>
        <taxon>Pleosporomycetidae</taxon>
        <taxon>Gloniales</taxon>
        <taxon>Gloniaceae</taxon>
        <taxon>Glonium</taxon>
    </lineage>
</organism>
<dbReference type="GO" id="GO:0000976">
    <property type="term" value="F:transcription cis-regulatory region binding"/>
    <property type="evidence" value="ECO:0007669"/>
    <property type="project" value="TreeGrafter"/>
</dbReference>
<evidence type="ECO:0000256" key="2">
    <source>
        <dbReference type="ARBA" id="ARBA00023015"/>
    </source>
</evidence>
<dbReference type="PANTHER" id="PTHR31845:SF37">
    <property type="entry name" value="TRANSCRIPTION FACTOR DOMAIN-CONTAINING PROTEIN"/>
    <property type="match status" value="1"/>
</dbReference>
<dbReference type="PROSITE" id="PS00463">
    <property type="entry name" value="ZN2_CY6_FUNGAL_1"/>
    <property type="match status" value="1"/>
</dbReference>
<gene>
    <name evidence="8" type="ORF">AOQ84DRAFT_407445</name>
</gene>
<dbReference type="Gene3D" id="4.10.240.10">
    <property type="entry name" value="Zn(2)-C6 fungal-type DNA-binding domain"/>
    <property type="match status" value="1"/>
</dbReference>
<keyword evidence="9" id="KW-1185">Reference proteome</keyword>
<dbReference type="AlphaFoldDB" id="A0A8E2JSV3"/>
<dbReference type="Pfam" id="PF00172">
    <property type="entry name" value="Zn_clus"/>
    <property type="match status" value="1"/>
</dbReference>
<dbReference type="GO" id="GO:0005634">
    <property type="term" value="C:nucleus"/>
    <property type="evidence" value="ECO:0007669"/>
    <property type="project" value="UniProtKB-SubCell"/>
</dbReference>
<feature type="domain" description="Zn(2)-C6 fungal-type" evidence="7">
    <location>
        <begin position="14"/>
        <end position="46"/>
    </location>
</feature>
<evidence type="ECO:0000259" key="7">
    <source>
        <dbReference type="PROSITE" id="PS50048"/>
    </source>
</evidence>
<name>A0A8E2JSV3_9PEZI</name>
<keyword evidence="3" id="KW-0238">DNA-binding</keyword>
<keyword evidence="2" id="KW-0805">Transcription regulation</keyword>
<dbReference type="GO" id="GO:0000981">
    <property type="term" value="F:DNA-binding transcription factor activity, RNA polymerase II-specific"/>
    <property type="evidence" value="ECO:0007669"/>
    <property type="project" value="InterPro"/>
</dbReference>
<keyword evidence="5" id="KW-0539">Nucleus</keyword>
<dbReference type="InterPro" id="IPR036864">
    <property type="entry name" value="Zn2-C6_fun-type_DNA-bd_sf"/>
</dbReference>
<reference evidence="8 9" key="1">
    <citation type="journal article" date="2016" name="Nat. Commun.">
        <title>Ectomycorrhizal ecology is imprinted in the genome of the dominant symbiotic fungus Cenococcum geophilum.</title>
        <authorList>
            <consortium name="DOE Joint Genome Institute"/>
            <person name="Peter M."/>
            <person name="Kohler A."/>
            <person name="Ohm R.A."/>
            <person name="Kuo A."/>
            <person name="Krutzmann J."/>
            <person name="Morin E."/>
            <person name="Arend M."/>
            <person name="Barry K.W."/>
            <person name="Binder M."/>
            <person name="Choi C."/>
            <person name="Clum A."/>
            <person name="Copeland A."/>
            <person name="Grisel N."/>
            <person name="Haridas S."/>
            <person name="Kipfer T."/>
            <person name="LaButti K."/>
            <person name="Lindquist E."/>
            <person name="Lipzen A."/>
            <person name="Maire R."/>
            <person name="Meier B."/>
            <person name="Mihaltcheva S."/>
            <person name="Molinier V."/>
            <person name="Murat C."/>
            <person name="Poggeler S."/>
            <person name="Quandt C.A."/>
            <person name="Sperisen C."/>
            <person name="Tritt A."/>
            <person name="Tisserant E."/>
            <person name="Crous P.W."/>
            <person name="Henrissat B."/>
            <person name="Nehls U."/>
            <person name="Egli S."/>
            <person name="Spatafora J.W."/>
            <person name="Grigoriev I.V."/>
            <person name="Martin F.M."/>
        </authorList>
    </citation>
    <scope>NUCLEOTIDE SEQUENCE [LARGE SCALE GENOMIC DNA]</scope>
    <source>
        <strain evidence="8 9">CBS 207.34</strain>
    </source>
</reference>
<keyword evidence="4" id="KW-0804">Transcription</keyword>
<evidence type="ECO:0000313" key="8">
    <source>
        <dbReference type="EMBL" id="OCL08162.1"/>
    </source>
</evidence>
<dbReference type="PROSITE" id="PS50048">
    <property type="entry name" value="ZN2_CY6_FUNGAL_2"/>
    <property type="match status" value="1"/>
</dbReference>
<dbReference type="SUPFAM" id="SSF57701">
    <property type="entry name" value="Zn2/Cys6 DNA-binding domain"/>
    <property type="match status" value="1"/>
</dbReference>
<dbReference type="EMBL" id="KV749706">
    <property type="protein sequence ID" value="OCL08162.1"/>
    <property type="molecule type" value="Genomic_DNA"/>
</dbReference>
<accession>A0A8E2JSV3</accession>
<feature type="region of interest" description="Disordered" evidence="6">
    <location>
        <begin position="70"/>
        <end position="115"/>
    </location>
</feature>
<protein>
    <recommendedName>
        <fullName evidence="7">Zn(2)-C6 fungal-type domain-containing protein</fullName>
    </recommendedName>
</protein>
<evidence type="ECO:0000256" key="4">
    <source>
        <dbReference type="ARBA" id="ARBA00023163"/>
    </source>
</evidence>
<dbReference type="PANTHER" id="PTHR31845">
    <property type="entry name" value="FINGER DOMAIN PROTEIN, PUTATIVE-RELATED"/>
    <property type="match status" value="1"/>
</dbReference>
<dbReference type="InterPro" id="IPR051089">
    <property type="entry name" value="prtT"/>
</dbReference>
<evidence type="ECO:0000313" key="9">
    <source>
        <dbReference type="Proteomes" id="UP000250140"/>
    </source>
</evidence>
<sequence length="605" mass="68179">MASRERSPLPLSRTCQNCAHAKIKCHRTQNLPVCDRCNRLNKECIFRQARRRNNGTKKDHRIEALEAKVNELLGARSTPGTRSGSPEQRDGTDQPPAILSAAPGNSTARSSLITGPMYADSNTNASDRSFVGNDVIDIGLLTMERARALISNFKTALTPHFPFVVVAQHIAAEELRKDKPFLFLAILAAASYEDVLLQKALDSEVKKSISTRMFLDGQISFELLQGLLVHLAWCQYHSRPRRYSQLLGLAVSIIVDLRLDRPPQAKSWKSGPGINPNDTVDGSLTKSSWGRDVHRAVAGCYYLSSSVSVVLEKAIMFQYSAYIEDCCESLRQKAEYPTDRYLLYIIQLQQLLGKINHHSVEHCAKLIDPDPTIELYITSFRFELEVFKERMPFSMSENQLLGMLFHTVELYLYQICLFDIHRRSRTTRPIPWSSWRLEVLSAGLISAKSLLGYYLSLPIGTESSFNNSELIQIGFALTVAAKLSIAASDNSVSRETRVLRESLDISSILKQVVLRVGTLVTPHRDKENVFYNYERRVKQVQTWYEGHFSKEPPANGRHELGVGVPTIHDAVLPDTMFDLQFANFYSDATFDEMMGGWMPDPMGPL</sequence>
<comment type="subcellular location">
    <subcellularLocation>
        <location evidence="1">Nucleus</location>
    </subcellularLocation>
</comment>
<dbReference type="CDD" id="cd00067">
    <property type="entry name" value="GAL4"/>
    <property type="match status" value="1"/>
</dbReference>
<dbReference type="InterPro" id="IPR001138">
    <property type="entry name" value="Zn2Cys6_DnaBD"/>
</dbReference>
<dbReference type="OrthoDB" id="5226580at2759"/>
<evidence type="ECO:0000256" key="1">
    <source>
        <dbReference type="ARBA" id="ARBA00004123"/>
    </source>
</evidence>
<feature type="compositionally biased region" description="Polar residues" evidence="6">
    <location>
        <begin position="103"/>
        <end position="113"/>
    </location>
</feature>
<proteinExistence type="predicted"/>
<dbReference type="Proteomes" id="UP000250140">
    <property type="component" value="Unassembled WGS sequence"/>
</dbReference>
<dbReference type="CDD" id="cd12148">
    <property type="entry name" value="fungal_TF_MHR"/>
    <property type="match status" value="1"/>
</dbReference>
<evidence type="ECO:0000256" key="3">
    <source>
        <dbReference type="ARBA" id="ARBA00023125"/>
    </source>
</evidence>
<dbReference type="GO" id="GO:0008270">
    <property type="term" value="F:zinc ion binding"/>
    <property type="evidence" value="ECO:0007669"/>
    <property type="project" value="InterPro"/>
</dbReference>